<dbReference type="PANTHER" id="PTHR46429:SF1">
    <property type="entry name" value="23S RRNA (GUANOSINE-2'-O-)-METHYLTRANSFERASE RLMB"/>
    <property type="match status" value="1"/>
</dbReference>
<dbReference type="GO" id="GO:0006396">
    <property type="term" value="P:RNA processing"/>
    <property type="evidence" value="ECO:0007669"/>
    <property type="project" value="InterPro"/>
</dbReference>
<evidence type="ECO:0000256" key="3">
    <source>
        <dbReference type="SAM" id="MobiDB-lite"/>
    </source>
</evidence>
<dbReference type="RefSeq" id="WP_220227381.1">
    <property type="nucleotide sequence ID" value="NZ_JAICBX010000001.1"/>
</dbReference>
<sequence>MKNDPKSRGSAKDTHYAKLRRSHRDARRAFESDKTNAAPDTVLVYGLHSVRAAIDNQNRTIHRMLATRNALKRLDIASAESLPFEVTIVEPSAIDAELPEDAVHQGAMIEAAPLPQPTLSDLKDSPLLLVLDQITDPHNVGAILRSAVAFGAGAVITTTRNSPGESGALAKAASGALEMMPYVQVVNLAEAITNLQKAGFLAIGLDSEGTADLANSFSGNRIALVLGAEGKGLRQKSRETVNVLARLDVPGRIKSLNVSNAAAVSLYAARLHLDR</sequence>
<dbReference type="InterPro" id="IPR029026">
    <property type="entry name" value="tRNA_m1G_MTases_N"/>
</dbReference>
<keyword evidence="6" id="KW-1185">Reference proteome</keyword>
<dbReference type="NCBIfam" id="TIGR00186">
    <property type="entry name" value="rRNA_methyl_3"/>
    <property type="match status" value="1"/>
</dbReference>
<dbReference type="Gene3D" id="3.30.1330.30">
    <property type="match status" value="1"/>
</dbReference>
<feature type="compositionally biased region" description="Basic and acidic residues" evidence="3">
    <location>
        <begin position="1"/>
        <end position="16"/>
    </location>
</feature>
<dbReference type="GO" id="GO:0008173">
    <property type="term" value="F:RNA methyltransferase activity"/>
    <property type="evidence" value="ECO:0007669"/>
    <property type="project" value="InterPro"/>
</dbReference>
<dbReference type="InterPro" id="IPR029028">
    <property type="entry name" value="Alpha/beta_knot_MTases"/>
</dbReference>
<comment type="caution">
    <text evidence="5">The sequence shown here is derived from an EMBL/GenBank/DDBJ whole genome shotgun (WGS) entry which is preliminary data.</text>
</comment>
<dbReference type="EMBL" id="JAICBX010000001">
    <property type="protein sequence ID" value="MBW8636724.1"/>
    <property type="molecule type" value="Genomic_DNA"/>
</dbReference>
<dbReference type="SMART" id="SM00967">
    <property type="entry name" value="SpoU_sub_bind"/>
    <property type="match status" value="1"/>
</dbReference>
<dbReference type="GO" id="GO:0032259">
    <property type="term" value="P:methylation"/>
    <property type="evidence" value="ECO:0007669"/>
    <property type="project" value="UniProtKB-KW"/>
</dbReference>
<dbReference type="Pfam" id="PF00588">
    <property type="entry name" value="SpoU_methylase"/>
    <property type="match status" value="1"/>
</dbReference>
<organism evidence="5 6">
    <name type="scientific">Flavimaribacter sediminis</name>
    <dbReference type="NCBI Taxonomy" id="2865987"/>
    <lineage>
        <taxon>Bacteria</taxon>
        <taxon>Pseudomonadati</taxon>
        <taxon>Pseudomonadota</taxon>
        <taxon>Alphaproteobacteria</taxon>
        <taxon>Hyphomicrobiales</taxon>
        <taxon>Rhizobiaceae</taxon>
        <taxon>Flavimaribacter</taxon>
    </lineage>
</organism>
<feature type="domain" description="RNA 2-O ribose methyltransferase substrate binding" evidence="4">
    <location>
        <begin position="43"/>
        <end position="117"/>
    </location>
</feature>
<accession>A0AAE2ZHF3</accession>
<dbReference type="GO" id="GO:0005829">
    <property type="term" value="C:cytosol"/>
    <property type="evidence" value="ECO:0007669"/>
    <property type="project" value="TreeGrafter"/>
</dbReference>
<evidence type="ECO:0000313" key="6">
    <source>
        <dbReference type="Proteomes" id="UP001196509"/>
    </source>
</evidence>
<keyword evidence="2" id="KW-0808">Transferase</keyword>
<dbReference type="CDD" id="cd18103">
    <property type="entry name" value="SpoU-like_RlmB"/>
    <property type="match status" value="1"/>
</dbReference>
<dbReference type="PANTHER" id="PTHR46429">
    <property type="entry name" value="23S RRNA (GUANOSINE-2'-O-)-METHYLTRANSFERASE RLMB"/>
    <property type="match status" value="1"/>
</dbReference>
<evidence type="ECO:0000313" key="5">
    <source>
        <dbReference type="EMBL" id="MBW8636724.1"/>
    </source>
</evidence>
<dbReference type="InterPro" id="IPR029064">
    <property type="entry name" value="Ribosomal_eL30-like_sf"/>
</dbReference>
<evidence type="ECO:0000256" key="1">
    <source>
        <dbReference type="ARBA" id="ARBA00022603"/>
    </source>
</evidence>
<dbReference type="InterPro" id="IPR013123">
    <property type="entry name" value="SpoU_subst-bd"/>
</dbReference>
<dbReference type="InterPro" id="IPR004441">
    <property type="entry name" value="rRNA_MeTrfase_TrmH"/>
</dbReference>
<reference evidence="5" key="1">
    <citation type="submission" date="2021-08" db="EMBL/GenBank/DDBJ databases">
        <title>Hoeflea bacterium WL0058 sp. nov., isolated from the sediment.</title>
        <authorList>
            <person name="Wang L."/>
            <person name="Zhang D."/>
        </authorList>
    </citation>
    <scope>NUCLEOTIDE SEQUENCE</scope>
    <source>
        <strain evidence="5">WL0058</strain>
    </source>
</reference>
<feature type="region of interest" description="Disordered" evidence="3">
    <location>
        <begin position="1"/>
        <end position="33"/>
    </location>
</feature>
<protein>
    <submittedName>
        <fullName evidence="5">23S rRNA (Guanosine(2251)-2'-O)-methyltransferase RlmB</fullName>
    </submittedName>
</protein>
<dbReference type="AlphaFoldDB" id="A0AAE2ZHF3"/>
<gene>
    <name evidence="5" type="primary">rlmB</name>
    <name evidence="5" type="ORF">K1W69_05950</name>
</gene>
<name>A0AAE2ZHF3_9HYPH</name>
<dbReference type="Pfam" id="PF08032">
    <property type="entry name" value="SpoU_sub_bind"/>
    <property type="match status" value="1"/>
</dbReference>
<feature type="compositionally biased region" description="Basic residues" evidence="3">
    <location>
        <begin position="17"/>
        <end position="26"/>
    </location>
</feature>
<dbReference type="Gene3D" id="3.40.1280.10">
    <property type="match status" value="1"/>
</dbReference>
<evidence type="ECO:0000256" key="2">
    <source>
        <dbReference type="ARBA" id="ARBA00022679"/>
    </source>
</evidence>
<dbReference type="SUPFAM" id="SSF75217">
    <property type="entry name" value="alpha/beta knot"/>
    <property type="match status" value="1"/>
</dbReference>
<evidence type="ECO:0000259" key="4">
    <source>
        <dbReference type="SMART" id="SM00967"/>
    </source>
</evidence>
<dbReference type="InterPro" id="IPR001537">
    <property type="entry name" value="SpoU_MeTrfase"/>
</dbReference>
<dbReference type="SUPFAM" id="SSF55315">
    <property type="entry name" value="L30e-like"/>
    <property type="match status" value="1"/>
</dbReference>
<keyword evidence="1" id="KW-0489">Methyltransferase</keyword>
<proteinExistence type="predicted"/>
<dbReference type="GO" id="GO:0003723">
    <property type="term" value="F:RNA binding"/>
    <property type="evidence" value="ECO:0007669"/>
    <property type="project" value="InterPro"/>
</dbReference>
<dbReference type="Proteomes" id="UP001196509">
    <property type="component" value="Unassembled WGS sequence"/>
</dbReference>